<evidence type="ECO:0000259" key="1">
    <source>
        <dbReference type="Pfam" id="PF00005"/>
    </source>
</evidence>
<accession>K1TAF1</accession>
<dbReference type="GO" id="GO:0005524">
    <property type="term" value="F:ATP binding"/>
    <property type="evidence" value="ECO:0007669"/>
    <property type="project" value="InterPro"/>
</dbReference>
<dbReference type="AlphaFoldDB" id="K1TAF1"/>
<feature type="non-terminal residue" evidence="2">
    <location>
        <position position="91"/>
    </location>
</feature>
<gene>
    <name evidence="2" type="ORF">OBE_05868</name>
</gene>
<evidence type="ECO:0000313" key="2">
    <source>
        <dbReference type="EMBL" id="EKC66578.1"/>
    </source>
</evidence>
<dbReference type="GO" id="GO:0015421">
    <property type="term" value="F:ABC-type oligopeptide transporter activity"/>
    <property type="evidence" value="ECO:0007669"/>
    <property type="project" value="TreeGrafter"/>
</dbReference>
<dbReference type="PANTHER" id="PTHR43394:SF1">
    <property type="entry name" value="ATP-BINDING CASSETTE SUB-FAMILY B MEMBER 10, MITOCHONDRIAL"/>
    <property type="match status" value="1"/>
</dbReference>
<dbReference type="InterPro" id="IPR027417">
    <property type="entry name" value="P-loop_NTPase"/>
</dbReference>
<comment type="caution">
    <text evidence="2">The sequence shown here is derived from an EMBL/GenBank/DDBJ whole genome shotgun (WGS) entry which is preliminary data.</text>
</comment>
<dbReference type="Pfam" id="PF00005">
    <property type="entry name" value="ABC_tran"/>
    <property type="match status" value="1"/>
</dbReference>
<dbReference type="SUPFAM" id="SSF52540">
    <property type="entry name" value="P-loop containing nucleoside triphosphate hydrolases"/>
    <property type="match status" value="1"/>
</dbReference>
<dbReference type="InterPro" id="IPR003439">
    <property type="entry name" value="ABC_transporter-like_ATP-bd"/>
</dbReference>
<dbReference type="GO" id="GO:0016887">
    <property type="term" value="F:ATP hydrolysis activity"/>
    <property type="evidence" value="ECO:0007669"/>
    <property type="project" value="InterPro"/>
</dbReference>
<dbReference type="InterPro" id="IPR039421">
    <property type="entry name" value="Type_1_exporter"/>
</dbReference>
<proteinExistence type="predicted"/>
<protein>
    <submittedName>
        <fullName evidence="2">Protein containing ABC transporter-like domain protein</fullName>
    </submittedName>
</protein>
<dbReference type="Gene3D" id="3.40.50.300">
    <property type="entry name" value="P-loop containing nucleotide triphosphate hydrolases"/>
    <property type="match status" value="1"/>
</dbReference>
<feature type="domain" description="ABC transporter" evidence="1">
    <location>
        <begin position="2"/>
        <end position="29"/>
    </location>
</feature>
<name>K1TAF1_9ZZZZ</name>
<organism evidence="2">
    <name type="scientific">human gut metagenome</name>
    <dbReference type="NCBI Taxonomy" id="408170"/>
    <lineage>
        <taxon>unclassified sequences</taxon>
        <taxon>metagenomes</taxon>
        <taxon>organismal metagenomes</taxon>
    </lineage>
</organism>
<dbReference type="PANTHER" id="PTHR43394">
    <property type="entry name" value="ATP-DEPENDENT PERMEASE MDL1, MITOCHONDRIAL"/>
    <property type="match status" value="1"/>
</dbReference>
<reference evidence="2" key="1">
    <citation type="journal article" date="2013" name="Environ. Microbiol.">
        <title>Microbiota from the distal guts of lean and obese adolescents exhibit partial functional redundancy besides clear differences in community structure.</title>
        <authorList>
            <person name="Ferrer M."/>
            <person name="Ruiz A."/>
            <person name="Lanza F."/>
            <person name="Haange S.B."/>
            <person name="Oberbach A."/>
            <person name="Till H."/>
            <person name="Bargiela R."/>
            <person name="Campoy C."/>
            <person name="Segura M.T."/>
            <person name="Richter M."/>
            <person name="von Bergen M."/>
            <person name="Seifert J."/>
            <person name="Suarez A."/>
        </authorList>
    </citation>
    <scope>NUCLEOTIDE SEQUENCE</scope>
</reference>
<sequence>MTVSGGQKQRISIARALLKDAPILILDDSVSAVDTRTEKIILDNLKSSRANKTTLLIAHRISTVERLDKIIFLDDGKIEAVGPHDELYTSC</sequence>
<dbReference type="EMBL" id="AJWZ01004035">
    <property type="protein sequence ID" value="EKC66578.1"/>
    <property type="molecule type" value="Genomic_DNA"/>
</dbReference>